<sequence>MADVEFEPLLGDPSLVERKGEEYKNVADAIRRSLVNLDRITEEIRTKSLAMDETRKLAGDVRDDIVRALDRYSETGEALTSYAHGLSTAQAQANAAILHLRHAQNDLEDAAWAVWVARNDAESLTVDASAAQRQSADRAVARAQRRDAEALGEVARREQEWREARDAKDAAARAARDRILDVVEGSRTHGLRDSGWDIVGDFAAGVYKVFKAICEIAAILAPILSWVPVIGTAIFALGLIGTLIGLAEAIVTLVRERTEGALGGVALAALGLFGAKAVTALGKFASARLVVATEAQILATGAKAAPRVASARLGAGAIRDAKSFLEPAQLRKTAAEVFDPRTSLRKTPEWAKALKEGKGLREAFGKGFPDSPHAWLGVDDDIAQAWKSVGMTLRDGPNPLFAASLADDPLAAAALRVGTALNGAQIAVRFDGVRSDVTAAVDAFSDGNIVDGVLSVADSANGVADNGVVADALGVAHGINDVANAVDDHDLLQGGEMRDVIGPGGRP</sequence>
<evidence type="ECO:0000313" key="3">
    <source>
        <dbReference type="Proteomes" id="UP000293852"/>
    </source>
</evidence>
<reference evidence="2 3" key="1">
    <citation type="submission" date="2019-02" db="EMBL/GenBank/DDBJ databases">
        <title>Sequencing the genomes of 1000 actinobacteria strains.</title>
        <authorList>
            <person name="Klenk H.-P."/>
        </authorList>
    </citation>
    <scope>NUCLEOTIDE SEQUENCE [LARGE SCALE GENOMIC DNA]</scope>
    <source>
        <strain evidence="2 3">DSM 16932</strain>
    </source>
</reference>
<comment type="caution">
    <text evidence="2">The sequence shown here is derived from an EMBL/GenBank/DDBJ whole genome shotgun (WGS) entry which is preliminary data.</text>
</comment>
<accession>A0A4Q7MA53</accession>
<dbReference type="Proteomes" id="UP000293852">
    <property type="component" value="Unassembled WGS sequence"/>
</dbReference>
<keyword evidence="1" id="KW-0812">Transmembrane</keyword>
<dbReference type="OrthoDB" id="5106852at2"/>
<protein>
    <submittedName>
        <fullName evidence="2">Uncharacterized protein</fullName>
    </submittedName>
</protein>
<feature type="transmembrane region" description="Helical" evidence="1">
    <location>
        <begin position="223"/>
        <end position="247"/>
    </location>
</feature>
<organism evidence="2 3">
    <name type="scientific">Xylanimonas ulmi</name>
    <dbReference type="NCBI Taxonomy" id="228973"/>
    <lineage>
        <taxon>Bacteria</taxon>
        <taxon>Bacillati</taxon>
        <taxon>Actinomycetota</taxon>
        <taxon>Actinomycetes</taxon>
        <taxon>Micrococcales</taxon>
        <taxon>Promicromonosporaceae</taxon>
        <taxon>Xylanimonas</taxon>
    </lineage>
</organism>
<dbReference type="AlphaFoldDB" id="A0A4Q7MA53"/>
<keyword evidence="1" id="KW-0472">Membrane</keyword>
<dbReference type="EMBL" id="SGWX01000001">
    <property type="protein sequence ID" value="RZS63109.1"/>
    <property type="molecule type" value="Genomic_DNA"/>
</dbReference>
<proteinExistence type="predicted"/>
<gene>
    <name evidence="2" type="ORF">EV386_3467</name>
</gene>
<evidence type="ECO:0000313" key="2">
    <source>
        <dbReference type="EMBL" id="RZS63109.1"/>
    </source>
</evidence>
<dbReference type="RefSeq" id="WP_130416516.1">
    <property type="nucleotide sequence ID" value="NZ_SGWX01000001.1"/>
</dbReference>
<name>A0A4Q7MA53_9MICO</name>
<keyword evidence="3" id="KW-1185">Reference proteome</keyword>
<evidence type="ECO:0000256" key="1">
    <source>
        <dbReference type="SAM" id="Phobius"/>
    </source>
</evidence>
<keyword evidence="1" id="KW-1133">Transmembrane helix</keyword>